<feature type="transmembrane region" description="Helical" evidence="7">
    <location>
        <begin position="234"/>
        <end position="253"/>
    </location>
</feature>
<proteinExistence type="predicted"/>
<evidence type="ECO:0000256" key="1">
    <source>
        <dbReference type="ARBA" id="ARBA00004141"/>
    </source>
</evidence>
<comment type="subcellular location">
    <subcellularLocation>
        <location evidence="1">Membrane</location>
        <topology evidence="1">Multi-pass membrane protein</topology>
    </subcellularLocation>
</comment>
<keyword evidence="2" id="KW-0808">Transferase</keyword>
<reference evidence="8" key="1">
    <citation type="journal article" date="2023" name="Insect Mol. Biol.">
        <title>Genome sequencing provides insights into the evolution of gene families encoding plant cell wall-degrading enzymes in longhorned beetles.</title>
        <authorList>
            <person name="Shin N.R."/>
            <person name="Okamura Y."/>
            <person name="Kirsch R."/>
            <person name="Pauchet Y."/>
        </authorList>
    </citation>
    <scope>NUCLEOTIDE SEQUENCE</scope>
    <source>
        <strain evidence="8">RBIC_L_NR</strain>
    </source>
</reference>
<comment type="caution">
    <text evidence="8">The sequence shown here is derived from an EMBL/GenBank/DDBJ whole genome shotgun (WGS) entry which is preliminary data.</text>
</comment>
<feature type="transmembrane region" description="Helical" evidence="7">
    <location>
        <begin position="98"/>
        <end position="116"/>
    </location>
</feature>
<dbReference type="GO" id="GO:0030258">
    <property type="term" value="P:lipid modification"/>
    <property type="evidence" value="ECO:0007669"/>
    <property type="project" value="TreeGrafter"/>
</dbReference>
<dbReference type="AlphaFoldDB" id="A0AAV8ZQ31"/>
<keyword evidence="6" id="KW-0012">Acyltransferase</keyword>
<evidence type="ECO:0000256" key="2">
    <source>
        <dbReference type="ARBA" id="ARBA00022679"/>
    </source>
</evidence>
<keyword evidence="9" id="KW-1185">Reference proteome</keyword>
<evidence type="ECO:0000256" key="3">
    <source>
        <dbReference type="ARBA" id="ARBA00022692"/>
    </source>
</evidence>
<feature type="transmembrane region" description="Helical" evidence="7">
    <location>
        <begin position="29"/>
        <end position="47"/>
    </location>
</feature>
<feature type="transmembrane region" description="Helical" evidence="7">
    <location>
        <begin position="444"/>
        <end position="464"/>
    </location>
</feature>
<dbReference type="PANTHER" id="PTHR13906">
    <property type="entry name" value="PORCUPINE"/>
    <property type="match status" value="1"/>
</dbReference>
<evidence type="ECO:0000256" key="7">
    <source>
        <dbReference type="SAM" id="Phobius"/>
    </source>
</evidence>
<feature type="transmembrane region" description="Helical" evidence="7">
    <location>
        <begin position="409"/>
        <end position="432"/>
    </location>
</feature>
<dbReference type="Pfam" id="PF03062">
    <property type="entry name" value="MBOAT"/>
    <property type="match status" value="1"/>
</dbReference>
<evidence type="ECO:0000256" key="6">
    <source>
        <dbReference type="ARBA" id="ARBA00023315"/>
    </source>
</evidence>
<evidence type="ECO:0000313" key="8">
    <source>
        <dbReference type="EMBL" id="KAJ8967560.1"/>
    </source>
</evidence>
<dbReference type="PANTHER" id="PTHR13906:SF4">
    <property type="entry name" value="LYSOPHOSPHOLIPID ACYLTRANSFERASE 6"/>
    <property type="match status" value="1"/>
</dbReference>
<dbReference type="GO" id="GO:0016746">
    <property type="term" value="F:acyltransferase activity"/>
    <property type="evidence" value="ECO:0007669"/>
    <property type="project" value="UniProtKB-KW"/>
</dbReference>
<dbReference type="InterPro" id="IPR049941">
    <property type="entry name" value="LPLAT_7/PORCN-like"/>
</dbReference>
<evidence type="ECO:0000313" key="9">
    <source>
        <dbReference type="Proteomes" id="UP001162156"/>
    </source>
</evidence>
<gene>
    <name evidence="8" type="ORF">NQ314_002877</name>
</gene>
<sequence length="496" mass="56240">MSVSDNYAGSQIFSGLAEHTGLATDQLNFIISQLVALGLATLYRTVLHPSKTSTAVRHAFGLVFGLLMGYFCFGFQAIHLAGLPAVCYVVIITQNPHIMHGMVLTVALIYLSCLHLHRQIYDYGSYGLDISGPLMVITQKVSSLAFSLHDGLTKTEGEMTSNQKIFAVYKTPSFLEYFSYTLMFPSVMAGPVIFYNDYIDFIEGKSYCKIQTNCNKEEVVVNEPSPIRAVFKKVILALFCAVIFVKFLPRFPISRLKDEYFLENTTISDKFWYLTVSTTLVRFKYYFAWTIADAICNNSGIGFLRYNEDGSSNWDKISNVDIFQFEFSTNLKQSIEAWNKGTNIWLRMIVYERTKKYPTILTYALSAVWHGFYPGYYLTFFGGAIFTFAARTVRRHIRNNFMGSNESKLLYDILTFIVTHFVLSYVTFPFVLLELWPSIRLYNKMFWCLHICAGLALFSLPIIAPKSNSREMTSKGGIALALKKAGPYSSSVGHND</sequence>
<accession>A0AAV8ZQ31</accession>
<dbReference type="InterPro" id="IPR004299">
    <property type="entry name" value="MBOAT_fam"/>
</dbReference>
<evidence type="ECO:0000256" key="4">
    <source>
        <dbReference type="ARBA" id="ARBA00022989"/>
    </source>
</evidence>
<keyword evidence="5 7" id="KW-0472">Membrane</keyword>
<evidence type="ECO:0000256" key="5">
    <source>
        <dbReference type="ARBA" id="ARBA00023136"/>
    </source>
</evidence>
<name>A0AAV8ZQ31_9CUCU</name>
<dbReference type="GO" id="GO:0016020">
    <property type="term" value="C:membrane"/>
    <property type="evidence" value="ECO:0007669"/>
    <property type="project" value="UniProtKB-SubCell"/>
</dbReference>
<keyword evidence="4 7" id="KW-1133">Transmembrane helix</keyword>
<protein>
    <recommendedName>
        <fullName evidence="10">Lysophospholipid acyltransferase 2</fullName>
    </recommendedName>
</protein>
<organism evidence="8 9">
    <name type="scientific">Rhamnusium bicolor</name>
    <dbReference type="NCBI Taxonomy" id="1586634"/>
    <lineage>
        <taxon>Eukaryota</taxon>
        <taxon>Metazoa</taxon>
        <taxon>Ecdysozoa</taxon>
        <taxon>Arthropoda</taxon>
        <taxon>Hexapoda</taxon>
        <taxon>Insecta</taxon>
        <taxon>Pterygota</taxon>
        <taxon>Neoptera</taxon>
        <taxon>Endopterygota</taxon>
        <taxon>Coleoptera</taxon>
        <taxon>Polyphaga</taxon>
        <taxon>Cucujiformia</taxon>
        <taxon>Chrysomeloidea</taxon>
        <taxon>Cerambycidae</taxon>
        <taxon>Lepturinae</taxon>
        <taxon>Rhagiini</taxon>
        <taxon>Rhamnusium</taxon>
    </lineage>
</organism>
<feature type="transmembrane region" description="Helical" evidence="7">
    <location>
        <begin position="371"/>
        <end position="389"/>
    </location>
</feature>
<dbReference type="EMBL" id="JANEYF010000851">
    <property type="protein sequence ID" value="KAJ8967560.1"/>
    <property type="molecule type" value="Genomic_DNA"/>
</dbReference>
<keyword evidence="3 7" id="KW-0812">Transmembrane</keyword>
<feature type="transmembrane region" description="Helical" evidence="7">
    <location>
        <begin position="59"/>
        <end position="92"/>
    </location>
</feature>
<dbReference type="Proteomes" id="UP001162156">
    <property type="component" value="Unassembled WGS sequence"/>
</dbReference>
<evidence type="ECO:0008006" key="10">
    <source>
        <dbReference type="Google" id="ProtNLM"/>
    </source>
</evidence>